<evidence type="ECO:0000313" key="2">
    <source>
        <dbReference type="EMBL" id="GGO29370.1"/>
    </source>
</evidence>
<accession>A0A8H9H5C9</accession>
<dbReference type="CDD" id="cd00761">
    <property type="entry name" value="Glyco_tranf_GTA_type"/>
    <property type="match status" value="1"/>
</dbReference>
<evidence type="ECO:0000259" key="1">
    <source>
        <dbReference type="Pfam" id="PF00535"/>
    </source>
</evidence>
<dbReference type="Pfam" id="PF00535">
    <property type="entry name" value="Glycos_transf_2"/>
    <property type="match status" value="1"/>
</dbReference>
<evidence type="ECO:0000313" key="3">
    <source>
        <dbReference type="Proteomes" id="UP000653480"/>
    </source>
</evidence>
<dbReference type="Proteomes" id="UP000653480">
    <property type="component" value="Unassembled WGS sequence"/>
</dbReference>
<name>A0A8H9H5C9_9ACTN</name>
<dbReference type="Gene3D" id="3.90.550.10">
    <property type="entry name" value="Spore Coat Polysaccharide Biosynthesis Protein SpsA, Chain A"/>
    <property type="match status" value="1"/>
</dbReference>
<reference evidence="2" key="2">
    <citation type="submission" date="2020-09" db="EMBL/GenBank/DDBJ databases">
        <authorList>
            <person name="Sun Q."/>
            <person name="Zhou Y."/>
        </authorList>
    </citation>
    <scope>NUCLEOTIDE SEQUENCE</scope>
    <source>
        <strain evidence="2">CGMCC 4.7138</strain>
    </source>
</reference>
<gene>
    <name evidence="2" type="ORF">GCM10011574_64590</name>
</gene>
<dbReference type="EMBL" id="BMMN01000018">
    <property type="protein sequence ID" value="GGO29370.1"/>
    <property type="molecule type" value="Genomic_DNA"/>
</dbReference>
<sequence length="295" mass="32976">MSGGRAPFAVRPQGYQARMFAPSDLDVLVPTKDRTGALAVTLAGLAAQTVSGFRVVISDQSHEPVADDPLVAAQLRILDHRDRPAAVHRHLPPRGMAEQRAFLLGHAARRLALYLDDDVWLEPEAIEVLLSAIGELRCGFAGYALHGLSYRDDVRPAELAPYEEWPDGVRPERVRRESPAWRRHTLHNASNPLHLAREHLGSPGPREWRPYKVAWIGGCVLYDRERLLECGGFGFWRSVPPGHAGEDVVAQLRVMERYGGAGLLPSRAYHLELPTTVTDRRAECYDYVFETAWAR</sequence>
<dbReference type="InterPro" id="IPR029044">
    <property type="entry name" value="Nucleotide-diphossugar_trans"/>
</dbReference>
<protein>
    <recommendedName>
        <fullName evidence="1">Glycosyltransferase 2-like domain-containing protein</fullName>
    </recommendedName>
</protein>
<reference evidence="2" key="1">
    <citation type="journal article" date="2014" name="Int. J. Syst. Evol. Microbiol.">
        <title>Complete genome sequence of Corynebacterium casei LMG S-19264T (=DSM 44701T), isolated from a smear-ripened cheese.</title>
        <authorList>
            <consortium name="US DOE Joint Genome Institute (JGI-PGF)"/>
            <person name="Walter F."/>
            <person name="Albersmeier A."/>
            <person name="Kalinowski J."/>
            <person name="Ruckert C."/>
        </authorList>
    </citation>
    <scope>NUCLEOTIDE SEQUENCE</scope>
    <source>
        <strain evidence="2">CGMCC 4.7138</strain>
    </source>
</reference>
<dbReference type="InterPro" id="IPR001173">
    <property type="entry name" value="Glyco_trans_2-like"/>
</dbReference>
<organism evidence="2 3">
    <name type="scientific">Microbispora bryophytorum</name>
    <dbReference type="NCBI Taxonomy" id="1460882"/>
    <lineage>
        <taxon>Bacteria</taxon>
        <taxon>Bacillati</taxon>
        <taxon>Actinomycetota</taxon>
        <taxon>Actinomycetes</taxon>
        <taxon>Streptosporangiales</taxon>
        <taxon>Streptosporangiaceae</taxon>
        <taxon>Microbispora</taxon>
    </lineage>
</organism>
<dbReference type="AlphaFoldDB" id="A0A8H9H5C9"/>
<feature type="domain" description="Glycosyltransferase 2-like" evidence="1">
    <location>
        <begin position="27"/>
        <end position="144"/>
    </location>
</feature>
<comment type="caution">
    <text evidence="2">The sequence shown here is derived from an EMBL/GenBank/DDBJ whole genome shotgun (WGS) entry which is preliminary data.</text>
</comment>
<keyword evidence="3" id="KW-1185">Reference proteome</keyword>
<proteinExistence type="predicted"/>
<dbReference type="SUPFAM" id="SSF53448">
    <property type="entry name" value="Nucleotide-diphospho-sugar transferases"/>
    <property type="match status" value="1"/>
</dbReference>